<dbReference type="Proteomes" id="UP001344906">
    <property type="component" value="Unassembled WGS sequence"/>
</dbReference>
<comment type="caution">
    <text evidence="1">The sequence shown here is derived from an EMBL/GenBank/DDBJ whole genome shotgun (WGS) entry which is preliminary data.</text>
</comment>
<organism evidence="1 2">
    <name type="scientific">Dictyobacter halimunensis</name>
    <dbReference type="NCBI Taxonomy" id="3026934"/>
    <lineage>
        <taxon>Bacteria</taxon>
        <taxon>Bacillati</taxon>
        <taxon>Chloroflexota</taxon>
        <taxon>Ktedonobacteria</taxon>
        <taxon>Ktedonobacterales</taxon>
        <taxon>Dictyobacteraceae</taxon>
        <taxon>Dictyobacter</taxon>
    </lineage>
</organism>
<name>A0ABQ6G0V9_9CHLR</name>
<evidence type="ECO:0000313" key="1">
    <source>
        <dbReference type="EMBL" id="GLV59731.1"/>
    </source>
</evidence>
<sequence>MSAKTRLKTQPVFQKLSSSLNLLYPYPPHTLDALTMAQKVLLSPEIPCYFRDGLRDVACIDMQDVDRAFLWQERDHSLELNLSPVYQRCFLYMQAPDFIYDSETEKGKRWDRQELAWGVQYVSLQLPSTSDAYFFTREFMDLPEEQPLWFEQVHWILSIGLYLEVPDGKYVRCVGPVITGNLLIDASGSIVRNEYGARQVEYNLIHDNIEDVIYWYLGKPLAPSSKPGARHEVTAAIIEHFTLNIYLSLLGYASLNDPRTQLLPNKIYPFCPIENDIFRRHGQSFPRHLSLTGQQLLLQVAPLPGDDLLDNIPFV</sequence>
<proteinExistence type="predicted"/>
<reference evidence="1 2" key="1">
    <citation type="submission" date="2023-02" db="EMBL/GenBank/DDBJ databases">
        <title>Dictyobacter halimunensis sp. nov., a new member of the class Ktedonobacteria from forest soil in a geothermal area.</title>
        <authorList>
            <person name="Rachmania M.K."/>
            <person name="Ningsih F."/>
            <person name="Sakai Y."/>
            <person name="Yabe S."/>
            <person name="Yokota A."/>
            <person name="Sjamsuridzal W."/>
        </authorList>
    </citation>
    <scope>NUCLEOTIDE SEQUENCE [LARGE SCALE GENOMIC DNA]</scope>
    <source>
        <strain evidence="1 2">S3.2.2.5</strain>
    </source>
</reference>
<keyword evidence="2" id="KW-1185">Reference proteome</keyword>
<protein>
    <submittedName>
        <fullName evidence="1">Uncharacterized protein</fullName>
    </submittedName>
</protein>
<gene>
    <name evidence="1" type="ORF">KDH_65560</name>
</gene>
<dbReference type="EMBL" id="BSRI01000002">
    <property type="protein sequence ID" value="GLV59731.1"/>
    <property type="molecule type" value="Genomic_DNA"/>
</dbReference>
<accession>A0ABQ6G0V9</accession>
<evidence type="ECO:0000313" key="2">
    <source>
        <dbReference type="Proteomes" id="UP001344906"/>
    </source>
</evidence>